<dbReference type="EMBL" id="LOTN01000013">
    <property type="protein sequence ID" value="KUZ94583.1"/>
    <property type="molecule type" value="Genomic_DNA"/>
</dbReference>
<dbReference type="Pfam" id="PF15580">
    <property type="entry name" value="Imm53"/>
    <property type="match status" value="1"/>
</dbReference>
<dbReference type="AlphaFoldDB" id="A0A102LX80"/>
<evidence type="ECO:0000313" key="2">
    <source>
        <dbReference type="Proteomes" id="UP000065521"/>
    </source>
</evidence>
<proteinExistence type="predicted"/>
<sequence length="142" mass="15710">MASTRERCEILCRIAHIDAADAFPITPANSTAQHRITEKIVRSITNLLHMNDPLTALQRWYASRCDGVWEHAHGIEIANIDNPGWRVKIDGASAGKPLDRHVERDEMDWISVRATDAAFAGYGGPGNLPELLALAADWIKEA</sequence>
<evidence type="ECO:0000313" key="1">
    <source>
        <dbReference type="EMBL" id="KUZ94583.1"/>
    </source>
</evidence>
<protein>
    <submittedName>
        <fullName evidence="1">Uncharacterized protein</fullName>
    </submittedName>
</protein>
<dbReference type="Proteomes" id="UP000065521">
    <property type="component" value="Unassembled WGS sequence"/>
</dbReference>
<organism evidence="1 2">
    <name type="scientific">Burkholderia ubonensis</name>
    <dbReference type="NCBI Taxonomy" id="101571"/>
    <lineage>
        <taxon>Bacteria</taxon>
        <taxon>Pseudomonadati</taxon>
        <taxon>Pseudomonadota</taxon>
        <taxon>Betaproteobacteria</taxon>
        <taxon>Burkholderiales</taxon>
        <taxon>Burkholderiaceae</taxon>
        <taxon>Burkholderia</taxon>
        <taxon>Burkholderia cepacia complex</taxon>
    </lineage>
</organism>
<accession>A0A102LX80</accession>
<gene>
    <name evidence="1" type="ORF">WI38_08080</name>
</gene>
<comment type="caution">
    <text evidence="1">The sequence shown here is derived from an EMBL/GenBank/DDBJ whole genome shotgun (WGS) entry which is preliminary data.</text>
</comment>
<dbReference type="InterPro" id="IPR028228">
    <property type="entry name" value="Imm53"/>
</dbReference>
<reference evidence="1 2" key="1">
    <citation type="submission" date="2015-11" db="EMBL/GenBank/DDBJ databases">
        <title>Expanding the genomic diversity of Burkholderia species for the development of highly accurate diagnostics.</title>
        <authorList>
            <person name="Sahl J."/>
            <person name="Keim P."/>
            <person name="Wagner D."/>
        </authorList>
    </citation>
    <scope>NUCLEOTIDE SEQUENCE [LARGE SCALE GENOMIC DNA]</scope>
    <source>
        <strain evidence="1 2">RF32-BP4</strain>
    </source>
</reference>
<name>A0A102LX80_9BURK</name>
<dbReference type="RefSeq" id="WP_059631877.1">
    <property type="nucleotide sequence ID" value="NZ_LOTK01000060.1"/>
</dbReference>